<organism evidence="2">
    <name type="scientific">Hydrogenovibrio crunogenus (strain DSM 25203 / XCL-2)</name>
    <name type="common">Thiomicrospira crunogena</name>
    <dbReference type="NCBI Taxonomy" id="317025"/>
    <lineage>
        <taxon>Bacteria</taxon>
        <taxon>Pseudomonadati</taxon>
        <taxon>Pseudomonadota</taxon>
        <taxon>Gammaproteobacteria</taxon>
        <taxon>Thiotrichales</taxon>
        <taxon>Piscirickettsiaceae</taxon>
        <taxon>Hydrogenovibrio</taxon>
    </lineage>
</organism>
<dbReference type="EMBL" id="CP000109">
    <property type="protein sequence ID" value="ABB42194.1"/>
    <property type="molecule type" value="Genomic_DNA"/>
</dbReference>
<feature type="transmembrane region" description="Helical" evidence="1">
    <location>
        <begin position="33"/>
        <end position="53"/>
    </location>
</feature>
<sequence length="109" mass="12369">MTMPKNKALLLLVAAWVVGFIGALLGLLFDPNWFSRFGSLVVLLAVMSEYTLLHGELARLYTKLDQISAEDDIPDLSPSRWHRKKFQMTHLTVILGTFIWGFGDLVFPF</sequence>
<dbReference type="STRING" id="317025.Tcr_1602"/>
<keyword evidence="1" id="KW-1133">Transmembrane helix</keyword>
<keyword evidence="1" id="KW-0472">Membrane</keyword>
<feature type="transmembrane region" description="Helical" evidence="1">
    <location>
        <begin position="88"/>
        <end position="107"/>
    </location>
</feature>
<accession>Q31F79</accession>
<keyword evidence="1" id="KW-0812">Transmembrane</keyword>
<evidence type="ECO:0000256" key="1">
    <source>
        <dbReference type="SAM" id="Phobius"/>
    </source>
</evidence>
<dbReference type="HOGENOM" id="CLU_2182759_0_0_6"/>
<dbReference type="AlphaFoldDB" id="Q31F79"/>
<proteinExistence type="predicted"/>
<dbReference type="KEGG" id="tcx:Tcr_1602"/>
<name>Q31F79_HYDCU</name>
<gene>
    <name evidence="2" type="ordered locus">Tcr_1602</name>
</gene>
<protein>
    <submittedName>
        <fullName evidence="2">Uncharacterized protein</fullName>
    </submittedName>
</protein>
<reference evidence="2" key="1">
    <citation type="submission" date="2006-07" db="EMBL/GenBank/DDBJ databases">
        <title>Complete sequence of Thiomicrospira crunogena XCL-2.</title>
        <authorList>
            <consortium name="US DOE Joint Genome Institute"/>
            <person name="Copeland A."/>
            <person name="Lucas S."/>
            <person name="Lapidus A."/>
            <person name="Barry K."/>
            <person name="Detter J.C."/>
            <person name="Glavina del Rio T."/>
            <person name="Hammon N."/>
            <person name="Israni S."/>
            <person name="Dalin E."/>
            <person name="Tice H."/>
            <person name="Pitluck S."/>
            <person name="Chain P."/>
            <person name="Malfatti S."/>
            <person name="Shin M."/>
            <person name="Vergez L."/>
            <person name="Schmutz J."/>
            <person name="Larimer F."/>
            <person name="Land M."/>
            <person name="Hauser L."/>
            <person name="Kyrpides N."/>
            <person name="Lykidis A."/>
            <person name="Scott K.M."/>
            <person name="Sievert S."/>
            <person name="Kerfeld C."/>
            <person name="Freyermuth S."/>
            <person name="Dobrinski K."/>
            <person name="Boller A."/>
            <person name="Fitzpatrick K."/>
            <person name="Thoma P."/>
            <person name="Moore J."/>
            <person name="Richardson P."/>
        </authorList>
    </citation>
    <scope>NUCLEOTIDE SEQUENCE</scope>
    <source>
        <strain evidence="2">XCL-2</strain>
    </source>
</reference>
<evidence type="ECO:0000313" key="2">
    <source>
        <dbReference type="EMBL" id="ABB42194.1"/>
    </source>
</evidence>